<dbReference type="Proteomes" id="UP000559256">
    <property type="component" value="Unassembled WGS sequence"/>
</dbReference>
<keyword evidence="6" id="KW-0408">Iron</keyword>
<name>A0A8H5CYB7_9AGAR</name>
<dbReference type="Pfam" id="PF01328">
    <property type="entry name" value="Peroxidase_2"/>
    <property type="match status" value="1"/>
</dbReference>
<feature type="domain" description="Heme haloperoxidase family profile" evidence="9">
    <location>
        <begin position="35"/>
        <end position="245"/>
    </location>
</feature>
<dbReference type="Gene3D" id="1.10.489.10">
    <property type="entry name" value="Chloroperoxidase-like"/>
    <property type="match status" value="1"/>
</dbReference>
<dbReference type="PROSITE" id="PS51405">
    <property type="entry name" value="HEME_HALOPEROXIDASE"/>
    <property type="match status" value="1"/>
</dbReference>
<dbReference type="GO" id="GO:0004601">
    <property type="term" value="F:peroxidase activity"/>
    <property type="evidence" value="ECO:0007669"/>
    <property type="project" value="UniProtKB-KW"/>
</dbReference>
<dbReference type="PANTHER" id="PTHR33577">
    <property type="entry name" value="STERIGMATOCYSTIN BIOSYNTHESIS PEROXIDASE STCC-RELATED"/>
    <property type="match status" value="1"/>
</dbReference>
<gene>
    <name evidence="10" type="ORF">D9758_014011</name>
</gene>
<keyword evidence="4" id="KW-0479">Metal-binding</keyword>
<dbReference type="OrthoDB" id="3008534at2759"/>
<evidence type="ECO:0000256" key="1">
    <source>
        <dbReference type="ARBA" id="ARBA00001970"/>
    </source>
</evidence>
<dbReference type="PANTHER" id="PTHR33577:SF19">
    <property type="entry name" value="HEME HALOPEROXIDASE FAMILY PROFILE DOMAIN-CONTAINING PROTEIN-RELATED"/>
    <property type="match status" value="1"/>
</dbReference>
<feature type="chain" id="PRO_5034061099" description="Heme haloperoxidase family profile domain-containing protein" evidence="8">
    <location>
        <begin position="22"/>
        <end position="277"/>
    </location>
</feature>
<dbReference type="AlphaFoldDB" id="A0A8H5CYB7"/>
<dbReference type="GO" id="GO:0046872">
    <property type="term" value="F:metal ion binding"/>
    <property type="evidence" value="ECO:0007669"/>
    <property type="project" value="UniProtKB-KW"/>
</dbReference>
<comment type="similarity">
    <text evidence="7">Belongs to the chloroperoxidase family.</text>
</comment>
<evidence type="ECO:0000313" key="11">
    <source>
        <dbReference type="Proteomes" id="UP000559256"/>
    </source>
</evidence>
<sequence length="277" mass="30270">MKLTSLLSSLTLACVVPVAVAQKSHNPQADQVNWSAHKWQAPTATDSRGPCPGLNTLANHGFLPRNGKNITVNMVMDAIHDGFNFDKGAEILRVAAKLGLLTTDEIDNYMLEDLALHGTLEHDVSLSRSDIFADGSGDNLHFNETVFTTLANSNPGSDVYNVTSAAAALDQRLALDMIEHPDLTNTIKEFFVRAIESSFYLSAMGDPIKGIAKQEFVQIFFREERLPIAEGWVRSPVLITNEILGNLTGQIQQLSNWTSGPGCPWIRLQPEGDVSIV</sequence>
<evidence type="ECO:0000256" key="4">
    <source>
        <dbReference type="ARBA" id="ARBA00022723"/>
    </source>
</evidence>
<reference evidence="10 11" key="1">
    <citation type="journal article" date="2020" name="ISME J.">
        <title>Uncovering the hidden diversity of litter-decomposition mechanisms in mushroom-forming fungi.</title>
        <authorList>
            <person name="Floudas D."/>
            <person name="Bentzer J."/>
            <person name="Ahren D."/>
            <person name="Johansson T."/>
            <person name="Persson P."/>
            <person name="Tunlid A."/>
        </authorList>
    </citation>
    <scope>NUCLEOTIDE SEQUENCE [LARGE SCALE GENOMIC DNA]</scope>
    <source>
        <strain evidence="10 11">CBS 291.85</strain>
    </source>
</reference>
<evidence type="ECO:0000256" key="7">
    <source>
        <dbReference type="ARBA" id="ARBA00025795"/>
    </source>
</evidence>
<keyword evidence="5" id="KW-0560">Oxidoreductase</keyword>
<organism evidence="10 11">
    <name type="scientific">Tetrapyrgos nigripes</name>
    <dbReference type="NCBI Taxonomy" id="182062"/>
    <lineage>
        <taxon>Eukaryota</taxon>
        <taxon>Fungi</taxon>
        <taxon>Dikarya</taxon>
        <taxon>Basidiomycota</taxon>
        <taxon>Agaricomycotina</taxon>
        <taxon>Agaricomycetes</taxon>
        <taxon>Agaricomycetidae</taxon>
        <taxon>Agaricales</taxon>
        <taxon>Marasmiineae</taxon>
        <taxon>Marasmiaceae</taxon>
        <taxon>Tetrapyrgos</taxon>
    </lineage>
</organism>
<evidence type="ECO:0000313" key="10">
    <source>
        <dbReference type="EMBL" id="KAF5349833.1"/>
    </source>
</evidence>
<evidence type="ECO:0000256" key="6">
    <source>
        <dbReference type="ARBA" id="ARBA00023004"/>
    </source>
</evidence>
<keyword evidence="11" id="KW-1185">Reference proteome</keyword>
<evidence type="ECO:0000256" key="5">
    <source>
        <dbReference type="ARBA" id="ARBA00023002"/>
    </source>
</evidence>
<keyword evidence="8" id="KW-0732">Signal</keyword>
<protein>
    <recommendedName>
        <fullName evidence="9">Heme haloperoxidase family profile domain-containing protein</fullName>
    </recommendedName>
</protein>
<comment type="cofactor">
    <cofactor evidence="1">
        <name>heme b</name>
        <dbReference type="ChEBI" id="CHEBI:60344"/>
    </cofactor>
</comment>
<evidence type="ECO:0000256" key="8">
    <source>
        <dbReference type="SAM" id="SignalP"/>
    </source>
</evidence>
<accession>A0A8H5CYB7</accession>
<evidence type="ECO:0000256" key="2">
    <source>
        <dbReference type="ARBA" id="ARBA00022559"/>
    </source>
</evidence>
<comment type="caution">
    <text evidence="10">The sequence shown here is derived from an EMBL/GenBank/DDBJ whole genome shotgun (WGS) entry which is preliminary data.</text>
</comment>
<dbReference type="SUPFAM" id="SSF47571">
    <property type="entry name" value="Cloroperoxidase"/>
    <property type="match status" value="1"/>
</dbReference>
<dbReference type="InterPro" id="IPR000028">
    <property type="entry name" value="Chloroperoxidase"/>
</dbReference>
<evidence type="ECO:0000256" key="3">
    <source>
        <dbReference type="ARBA" id="ARBA00022617"/>
    </source>
</evidence>
<keyword evidence="3" id="KW-0349">Heme</keyword>
<proteinExistence type="inferred from homology"/>
<evidence type="ECO:0000259" key="9">
    <source>
        <dbReference type="PROSITE" id="PS51405"/>
    </source>
</evidence>
<dbReference type="InterPro" id="IPR036851">
    <property type="entry name" value="Chloroperoxidase-like_sf"/>
</dbReference>
<dbReference type="EMBL" id="JAACJM010000078">
    <property type="protein sequence ID" value="KAF5349833.1"/>
    <property type="molecule type" value="Genomic_DNA"/>
</dbReference>
<feature type="signal peptide" evidence="8">
    <location>
        <begin position="1"/>
        <end position="21"/>
    </location>
</feature>
<keyword evidence="2" id="KW-0575">Peroxidase</keyword>